<evidence type="ECO:0000256" key="3">
    <source>
        <dbReference type="ARBA" id="ARBA00013017"/>
    </source>
</evidence>
<dbReference type="PANTHER" id="PTHR42801">
    <property type="entry name" value="THIOREDOXIN-DEPENDENT PEROXIDE REDUCTASE"/>
    <property type="match status" value="1"/>
</dbReference>
<feature type="compositionally biased region" description="Basic and acidic residues" evidence="14">
    <location>
        <begin position="14"/>
        <end position="26"/>
    </location>
</feature>
<dbReference type="PROSITE" id="PS51352">
    <property type="entry name" value="THIOREDOXIN_2"/>
    <property type="match status" value="1"/>
</dbReference>
<comment type="subcellular location">
    <subcellularLocation>
        <location evidence="1">Nucleus</location>
    </subcellularLocation>
</comment>
<dbReference type="InterPro" id="IPR050924">
    <property type="entry name" value="Peroxiredoxin_BCP/PrxQ"/>
</dbReference>
<keyword evidence="4" id="KW-0575">Peroxidase</keyword>
<evidence type="ECO:0000256" key="10">
    <source>
        <dbReference type="ARBA" id="ARBA00032824"/>
    </source>
</evidence>
<dbReference type="GO" id="GO:0045454">
    <property type="term" value="P:cell redox homeostasis"/>
    <property type="evidence" value="ECO:0007669"/>
    <property type="project" value="TreeGrafter"/>
</dbReference>
<dbReference type="eggNOG" id="KOG0855">
    <property type="taxonomic scope" value="Eukaryota"/>
</dbReference>
<dbReference type="Proteomes" id="UP000011777">
    <property type="component" value="Unassembled WGS sequence"/>
</dbReference>
<comment type="similarity">
    <text evidence="11">Belongs to the peroxiredoxin family. BCP/PrxQ subfamily.</text>
</comment>
<dbReference type="HOGENOM" id="CLU_042529_2_1_1"/>
<evidence type="ECO:0000256" key="2">
    <source>
        <dbReference type="ARBA" id="ARBA00011245"/>
    </source>
</evidence>
<comment type="catalytic activity">
    <reaction evidence="12">
        <text>a hydroperoxide + [thioredoxin]-dithiol = an alcohol + [thioredoxin]-disulfide + H2O</text>
        <dbReference type="Rhea" id="RHEA:62620"/>
        <dbReference type="Rhea" id="RHEA-COMP:10698"/>
        <dbReference type="Rhea" id="RHEA-COMP:10700"/>
        <dbReference type="ChEBI" id="CHEBI:15377"/>
        <dbReference type="ChEBI" id="CHEBI:29950"/>
        <dbReference type="ChEBI" id="CHEBI:30879"/>
        <dbReference type="ChEBI" id="CHEBI:35924"/>
        <dbReference type="ChEBI" id="CHEBI:50058"/>
        <dbReference type="EC" id="1.11.1.24"/>
    </reaction>
</comment>
<protein>
    <recommendedName>
        <fullName evidence="3">thioredoxin-dependent peroxiredoxin</fullName>
        <ecNumber evidence="3">1.11.1.24</ecNumber>
    </recommendedName>
    <alternativeName>
        <fullName evidence="13">Nuclear thiol peroxidase</fullName>
    </alternativeName>
    <alternativeName>
        <fullName evidence="10">Thioredoxin peroxidase</fullName>
    </alternativeName>
</protein>
<dbReference type="STRING" id="1245528.M3JRD0"/>
<dbReference type="CDD" id="cd03017">
    <property type="entry name" value="PRX_BCP"/>
    <property type="match status" value="1"/>
</dbReference>
<dbReference type="OMA" id="SHWIFAD"/>
<dbReference type="AlphaFoldDB" id="M3JRD0"/>
<dbReference type="GO" id="GO:0034599">
    <property type="term" value="P:cellular response to oxidative stress"/>
    <property type="evidence" value="ECO:0007669"/>
    <property type="project" value="UniProtKB-ARBA"/>
</dbReference>
<dbReference type="GO" id="GO:0005634">
    <property type="term" value="C:nucleus"/>
    <property type="evidence" value="ECO:0007669"/>
    <property type="project" value="UniProtKB-SubCell"/>
</dbReference>
<proteinExistence type="inferred from homology"/>
<dbReference type="Pfam" id="PF00578">
    <property type="entry name" value="AhpC-TSA"/>
    <property type="match status" value="1"/>
</dbReference>
<dbReference type="EC" id="1.11.1.24" evidence="3"/>
<evidence type="ECO:0000313" key="16">
    <source>
        <dbReference type="EMBL" id="EMG45335.1"/>
    </source>
</evidence>
<evidence type="ECO:0000256" key="4">
    <source>
        <dbReference type="ARBA" id="ARBA00022559"/>
    </source>
</evidence>
<evidence type="ECO:0000256" key="6">
    <source>
        <dbReference type="ARBA" id="ARBA00023002"/>
    </source>
</evidence>
<keyword evidence="8" id="KW-0539">Nucleus</keyword>
<dbReference type="GO" id="GO:0005737">
    <property type="term" value="C:cytoplasm"/>
    <property type="evidence" value="ECO:0007669"/>
    <property type="project" value="TreeGrafter"/>
</dbReference>
<evidence type="ECO:0000313" key="17">
    <source>
        <dbReference type="Proteomes" id="UP000011777"/>
    </source>
</evidence>
<keyword evidence="9" id="KW-0676">Redox-active center</keyword>
<evidence type="ECO:0000259" key="15">
    <source>
        <dbReference type="PROSITE" id="PS51352"/>
    </source>
</evidence>
<accession>M3JRD0</accession>
<evidence type="ECO:0000256" key="11">
    <source>
        <dbReference type="ARBA" id="ARBA00038489"/>
    </source>
</evidence>
<dbReference type="OrthoDB" id="338622at2759"/>
<feature type="compositionally biased region" description="Basic residues" evidence="14">
    <location>
        <begin position="1"/>
        <end position="11"/>
    </location>
</feature>
<evidence type="ECO:0000256" key="7">
    <source>
        <dbReference type="ARBA" id="ARBA00023157"/>
    </source>
</evidence>
<feature type="domain" description="Thioredoxin" evidence="15">
    <location>
        <begin position="43"/>
        <end position="192"/>
    </location>
</feature>
<comment type="subunit">
    <text evidence="2">Monomer.</text>
</comment>
<feature type="region of interest" description="Disordered" evidence="14">
    <location>
        <begin position="190"/>
        <end position="267"/>
    </location>
</feature>
<sequence length="267" mass="29505">MPELRRSKRVASKPAKEEPSIEEPSKKKTKPAVSSEKPASSGLEVGDKIPDDFAALLNQDNEEVNLPEVVKTSKYVIIFAYPKASTGGCTKQLLGFESDYAFYKDNDVTVFGLSADSPKAQKTFQEKKGAEFDLLSDPEKKLIGLLGAKKSPSGIKRSHWIFADGVLKVKEIQISPDASYEGAKKEIEKLIKGDKNGDAATKEEPEKVEDEEKAETEAEPKAEEPKEDEPKAEEEPKEEKEEAKVEDNGETKEEPKDASTEDKKESE</sequence>
<reference evidence="16 17" key="1">
    <citation type="submission" date="2013-02" db="EMBL/GenBank/DDBJ databases">
        <title>Genome sequence of Candida maltosa Xu316, a potential industrial strain for xylitol and ethanol production.</title>
        <authorList>
            <person name="Yu J."/>
            <person name="Wang Q."/>
            <person name="Geng X."/>
            <person name="Bao W."/>
            <person name="He P."/>
            <person name="Cai J."/>
        </authorList>
    </citation>
    <scope>NUCLEOTIDE SEQUENCE [LARGE SCALE GENOMIC DNA]</scope>
    <source>
        <strain evidence="17">Xu316</strain>
    </source>
</reference>
<dbReference type="EMBL" id="AOGT01002520">
    <property type="protein sequence ID" value="EMG45335.1"/>
    <property type="molecule type" value="Genomic_DNA"/>
</dbReference>
<gene>
    <name evidence="16" type="ORF">G210_4479</name>
</gene>
<evidence type="ECO:0000256" key="9">
    <source>
        <dbReference type="ARBA" id="ARBA00023284"/>
    </source>
</evidence>
<dbReference type="SUPFAM" id="SSF52833">
    <property type="entry name" value="Thioredoxin-like"/>
    <property type="match status" value="1"/>
</dbReference>
<keyword evidence="6" id="KW-0560">Oxidoreductase</keyword>
<dbReference type="InterPro" id="IPR013766">
    <property type="entry name" value="Thioredoxin_domain"/>
</dbReference>
<dbReference type="FunFam" id="3.40.30.10:FF:000157">
    <property type="entry name" value="DOT5p Nuclear thiol peroxidase"/>
    <property type="match status" value="1"/>
</dbReference>
<comment type="caution">
    <text evidence="16">The sequence shown here is derived from an EMBL/GenBank/DDBJ whole genome shotgun (WGS) entry which is preliminary data.</text>
</comment>
<evidence type="ECO:0000256" key="5">
    <source>
        <dbReference type="ARBA" id="ARBA00022862"/>
    </source>
</evidence>
<dbReference type="Gene3D" id="3.40.30.10">
    <property type="entry name" value="Glutaredoxin"/>
    <property type="match status" value="1"/>
</dbReference>
<evidence type="ECO:0000256" key="8">
    <source>
        <dbReference type="ARBA" id="ARBA00023242"/>
    </source>
</evidence>
<dbReference type="GO" id="GO:0008379">
    <property type="term" value="F:thioredoxin peroxidase activity"/>
    <property type="evidence" value="ECO:0007669"/>
    <property type="project" value="TreeGrafter"/>
</dbReference>
<keyword evidence="5" id="KW-0049">Antioxidant</keyword>
<keyword evidence="7" id="KW-1015">Disulfide bond</keyword>
<feature type="compositionally biased region" description="Basic and acidic residues" evidence="14">
    <location>
        <begin position="215"/>
        <end position="224"/>
    </location>
</feature>
<feature type="compositionally biased region" description="Basic and acidic residues" evidence="14">
    <location>
        <begin position="233"/>
        <end position="267"/>
    </location>
</feature>
<dbReference type="InterPro" id="IPR000866">
    <property type="entry name" value="AhpC/TSA"/>
</dbReference>
<keyword evidence="17" id="KW-1185">Reference proteome</keyword>
<evidence type="ECO:0000256" key="14">
    <source>
        <dbReference type="SAM" id="MobiDB-lite"/>
    </source>
</evidence>
<feature type="region of interest" description="Disordered" evidence="14">
    <location>
        <begin position="1"/>
        <end position="47"/>
    </location>
</feature>
<name>M3JRD0_CANMX</name>
<evidence type="ECO:0000256" key="12">
    <source>
        <dbReference type="ARBA" id="ARBA00049091"/>
    </source>
</evidence>
<feature type="compositionally biased region" description="Basic and acidic residues" evidence="14">
    <location>
        <begin position="190"/>
        <end position="205"/>
    </location>
</feature>
<dbReference type="InterPro" id="IPR036249">
    <property type="entry name" value="Thioredoxin-like_sf"/>
</dbReference>
<organism evidence="16 17">
    <name type="scientific">Candida maltosa (strain Xu316)</name>
    <name type="common">Yeast</name>
    <dbReference type="NCBI Taxonomy" id="1245528"/>
    <lineage>
        <taxon>Eukaryota</taxon>
        <taxon>Fungi</taxon>
        <taxon>Dikarya</taxon>
        <taxon>Ascomycota</taxon>
        <taxon>Saccharomycotina</taxon>
        <taxon>Pichiomycetes</taxon>
        <taxon>Debaryomycetaceae</taxon>
        <taxon>Candida/Lodderomyces clade</taxon>
        <taxon>Candida</taxon>
    </lineage>
</organism>
<dbReference type="PANTHER" id="PTHR42801:SF23">
    <property type="entry name" value="PEROXIREDOXIN DOT5"/>
    <property type="match status" value="1"/>
</dbReference>
<evidence type="ECO:0000256" key="1">
    <source>
        <dbReference type="ARBA" id="ARBA00004123"/>
    </source>
</evidence>
<evidence type="ECO:0000256" key="13">
    <source>
        <dbReference type="ARBA" id="ARBA00077538"/>
    </source>
</evidence>